<accession>A0A1H0VBC9</accession>
<reference evidence="2" key="1">
    <citation type="submission" date="2016-10" db="EMBL/GenBank/DDBJ databases">
        <authorList>
            <person name="Varghese N."/>
            <person name="Submissions S."/>
        </authorList>
    </citation>
    <scope>NUCLEOTIDE SEQUENCE [LARGE SCALE GENOMIC DNA]</scope>
    <source>
        <strain evidence="2">IBRC-M10078</strain>
    </source>
</reference>
<dbReference type="EMBL" id="FNJU01000006">
    <property type="protein sequence ID" value="SDP75518.1"/>
    <property type="molecule type" value="Genomic_DNA"/>
</dbReference>
<dbReference type="Proteomes" id="UP000199159">
    <property type="component" value="Unassembled WGS sequence"/>
</dbReference>
<sequence>MNIYHKIVNQKIKTITVDELLSYSSKYDISLTRPQAQKAIKYLKSKADTKIDIFDSEERKKLLKEIAKVTSPEVARQLNILFNEFTK</sequence>
<organism evidence="1 2">
    <name type="scientific">Litchfieldia salsa</name>
    <dbReference type="NCBI Taxonomy" id="930152"/>
    <lineage>
        <taxon>Bacteria</taxon>
        <taxon>Bacillati</taxon>
        <taxon>Bacillota</taxon>
        <taxon>Bacilli</taxon>
        <taxon>Bacillales</taxon>
        <taxon>Bacillaceae</taxon>
        <taxon>Litchfieldia</taxon>
    </lineage>
</organism>
<keyword evidence="2" id="KW-1185">Reference proteome</keyword>
<gene>
    <name evidence="1" type="ORF">SAMN05216565_106143</name>
</gene>
<dbReference type="RefSeq" id="WP_090855131.1">
    <property type="nucleotide sequence ID" value="NZ_FNJU01000006.1"/>
</dbReference>
<evidence type="ECO:0000313" key="2">
    <source>
        <dbReference type="Proteomes" id="UP000199159"/>
    </source>
</evidence>
<proteinExistence type="predicted"/>
<dbReference type="InterPro" id="IPR020277">
    <property type="entry name" value="DUF2624"/>
</dbReference>
<protein>
    <recommendedName>
        <fullName evidence="3">DUF2624 domain-containing protein</fullName>
    </recommendedName>
</protein>
<name>A0A1H0VBC9_9BACI</name>
<dbReference type="OrthoDB" id="2969575at2"/>
<evidence type="ECO:0000313" key="1">
    <source>
        <dbReference type="EMBL" id="SDP75518.1"/>
    </source>
</evidence>
<dbReference type="AlphaFoldDB" id="A0A1H0VBC9"/>
<dbReference type="Pfam" id="PF11116">
    <property type="entry name" value="DUF2624"/>
    <property type="match status" value="1"/>
</dbReference>
<evidence type="ECO:0008006" key="3">
    <source>
        <dbReference type="Google" id="ProtNLM"/>
    </source>
</evidence>
<dbReference type="STRING" id="930152.SAMN05216565_106143"/>